<name>A0A5A7QYE9_STRAF</name>
<comment type="caution">
    <text evidence="2">The sequence shown here is derived from an EMBL/GenBank/DDBJ whole genome shotgun (WGS) entry which is preliminary data.</text>
</comment>
<proteinExistence type="predicted"/>
<sequence>MTATGRSSFASGRTTASSGDAVVHSRTLAAGGGRRWRSSQTSWQLHASVRAHSASSSHTEGRGGLRWLRDCGFLSKGGICSTLVVAHRGRFGHNNFLMESA</sequence>
<feature type="region of interest" description="Disordered" evidence="1">
    <location>
        <begin position="1"/>
        <end position="24"/>
    </location>
</feature>
<dbReference type="EMBL" id="BKCP01009070">
    <property type="protein sequence ID" value="GER50149.1"/>
    <property type="molecule type" value="Genomic_DNA"/>
</dbReference>
<evidence type="ECO:0000256" key="1">
    <source>
        <dbReference type="SAM" id="MobiDB-lite"/>
    </source>
</evidence>
<organism evidence="2 3">
    <name type="scientific">Striga asiatica</name>
    <name type="common">Asiatic witchweed</name>
    <name type="synonym">Buchnera asiatica</name>
    <dbReference type="NCBI Taxonomy" id="4170"/>
    <lineage>
        <taxon>Eukaryota</taxon>
        <taxon>Viridiplantae</taxon>
        <taxon>Streptophyta</taxon>
        <taxon>Embryophyta</taxon>
        <taxon>Tracheophyta</taxon>
        <taxon>Spermatophyta</taxon>
        <taxon>Magnoliopsida</taxon>
        <taxon>eudicotyledons</taxon>
        <taxon>Gunneridae</taxon>
        <taxon>Pentapetalae</taxon>
        <taxon>asterids</taxon>
        <taxon>lamiids</taxon>
        <taxon>Lamiales</taxon>
        <taxon>Orobanchaceae</taxon>
        <taxon>Buchnereae</taxon>
        <taxon>Striga</taxon>
    </lineage>
</organism>
<dbReference type="AlphaFoldDB" id="A0A5A7QYE9"/>
<evidence type="ECO:0000313" key="2">
    <source>
        <dbReference type="EMBL" id="GER50149.1"/>
    </source>
</evidence>
<dbReference type="Proteomes" id="UP000325081">
    <property type="component" value="Unassembled WGS sequence"/>
</dbReference>
<keyword evidence="3" id="KW-1185">Reference proteome</keyword>
<gene>
    <name evidence="2" type="ORF">STAS_27433</name>
</gene>
<accession>A0A5A7QYE9</accession>
<evidence type="ECO:0000313" key="3">
    <source>
        <dbReference type="Proteomes" id="UP000325081"/>
    </source>
</evidence>
<protein>
    <submittedName>
        <fullName evidence="2">NAC domain containing protein 38</fullName>
    </submittedName>
</protein>
<feature type="compositionally biased region" description="Polar residues" evidence="1">
    <location>
        <begin position="1"/>
        <end position="18"/>
    </location>
</feature>
<reference evidence="3" key="1">
    <citation type="journal article" date="2019" name="Curr. Biol.">
        <title>Genome Sequence of Striga asiatica Provides Insight into the Evolution of Plant Parasitism.</title>
        <authorList>
            <person name="Yoshida S."/>
            <person name="Kim S."/>
            <person name="Wafula E.K."/>
            <person name="Tanskanen J."/>
            <person name="Kim Y.M."/>
            <person name="Honaas L."/>
            <person name="Yang Z."/>
            <person name="Spallek T."/>
            <person name="Conn C.E."/>
            <person name="Ichihashi Y."/>
            <person name="Cheong K."/>
            <person name="Cui S."/>
            <person name="Der J.P."/>
            <person name="Gundlach H."/>
            <person name="Jiao Y."/>
            <person name="Hori C."/>
            <person name="Ishida J.K."/>
            <person name="Kasahara H."/>
            <person name="Kiba T."/>
            <person name="Kim M.S."/>
            <person name="Koo N."/>
            <person name="Laohavisit A."/>
            <person name="Lee Y.H."/>
            <person name="Lumba S."/>
            <person name="McCourt P."/>
            <person name="Mortimer J.C."/>
            <person name="Mutuku J.M."/>
            <person name="Nomura T."/>
            <person name="Sasaki-Sekimoto Y."/>
            <person name="Seto Y."/>
            <person name="Wang Y."/>
            <person name="Wakatake T."/>
            <person name="Sakakibara H."/>
            <person name="Demura T."/>
            <person name="Yamaguchi S."/>
            <person name="Yoneyama K."/>
            <person name="Manabe R.I."/>
            <person name="Nelson D.C."/>
            <person name="Schulman A.H."/>
            <person name="Timko M.P."/>
            <person name="dePamphilis C.W."/>
            <person name="Choi D."/>
            <person name="Shirasu K."/>
        </authorList>
    </citation>
    <scope>NUCLEOTIDE SEQUENCE [LARGE SCALE GENOMIC DNA]</scope>
    <source>
        <strain evidence="3">cv. UVA1</strain>
    </source>
</reference>